<accession>A0AAE4ZD40</accession>
<sequence length="143" mass="15931">MRKKVIAVQFISISCVLLMACSGPRAADQREQDDATAAETGANQDETRPRIRLANLSSVDFDSVVVTFPEQVERYGRVPQGGVSEYRGVSQAYRYAHVEAFAGDETYLLEPIDYVGETLLAPGRYTYQLRIRDGHLSLTLQVD</sequence>
<feature type="chain" id="PRO_5042130324" description="Lipoprotein" evidence="1">
    <location>
        <begin position="28"/>
        <end position="143"/>
    </location>
</feature>
<keyword evidence="1" id="KW-0732">Signal</keyword>
<dbReference type="Proteomes" id="UP000702544">
    <property type="component" value="Unassembled WGS sequence"/>
</dbReference>
<proteinExistence type="predicted"/>
<evidence type="ECO:0000313" key="2">
    <source>
        <dbReference type="EMBL" id="NIR75865.1"/>
    </source>
</evidence>
<dbReference type="AlphaFoldDB" id="A0AAE4ZD40"/>
<dbReference type="EMBL" id="JAACAK010000096">
    <property type="protein sequence ID" value="NIR75865.1"/>
    <property type="molecule type" value="Genomic_DNA"/>
</dbReference>
<protein>
    <recommendedName>
        <fullName evidence="4">Lipoprotein</fullName>
    </recommendedName>
</protein>
<evidence type="ECO:0000256" key="1">
    <source>
        <dbReference type="SAM" id="SignalP"/>
    </source>
</evidence>
<gene>
    <name evidence="2" type="ORF">GWO12_12255</name>
</gene>
<evidence type="ECO:0000313" key="3">
    <source>
        <dbReference type="Proteomes" id="UP000702544"/>
    </source>
</evidence>
<reference evidence="2 3" key="1">
    <citation type="submission" date="2020-01" db="EMBL/GenBank/DDBJ databases">
        <title>Genomes assembled from Gulf of Kutch pelagic sediment metagenomes.</title>
        <authorList>
            <person name="Chandrashekar M."/>
            <person name="Mahajan M.S."/>
            <person name="Dave K.J."/>
            <person name="Vatsa P."/>
            <person name="Nathani N.M."/>
        </authorList>
    </citation>
    <scope>NUCLEOTIDE SEQUENCE [LARGE SCALE GENOMIC DNA]</scope>
    <source>
        <strain evidence="2">KS3-K002</strain>
    </source>
</reference>
<dbReference type="PROSITE" id="PS51257">
    <property type="entry name" value="PROKAR_LIPOPROTEIN"/>
    <property type="match status" value="1"/>
</dbReference>
<evidence type="ECO:0008006" key="4">
    <source>
        <dbReference type="Google" id="ProtNLM"/>
    </source>
</evidence>
<organism evidence="2 3">
    <name type="scientific">Candidatus Kutchimonas denitrificans</name>
    <dbReference type="NCBI Taxonomy" id="3056748"/>
    <lineage>
        <taxon>Bacteria</taxon>
        <taxon>Pseudomonadati</taxon>
        <taxon>Gemmatimonadota</taxon>
        <taxon>Gemmatimonadia</taxon>
        <taxon>Candidatus Palauibacterales</taxon>
        <taxon>Candidatus Palauibacteraceae</taxon>
        <taxon>Candidatus Kutchimonas</taxon>
    </lineage>
</organism>
<name>A0AAE4ZD40_9BACT</name>
<comment type="caution">
    <text evidence="2">The sequence shown here is derived from an EMBL/GenBank/DDBJ whole genome shotgun (WGS) entry which is preliminary data.</text>
</comment>
<feature type="signal peptide" evidence="1">
    <location>
        <begin position="1"/>
        <end position="27"/>
    </location>
</feature>